<dbReference type="PROSITE" id="PS51257">
    <property type="entry name" value="PROKAR_LIPOPROTEIN"/>
    <property type="match status" value="1"/>
</dbReference>
<gene>
    <name evidence="1" type="ORF">L0U88_18545</name>
</gene>
<dbReference type="InterPro" id="IPR025634">
    <property type="entry name" value="DUF4292"/>
</dbReference>
<dbReference type="Pfam" id="PF14125">
    <property type="entry name" value="DUF4292"/>
    <property type="match status" value="1"/>
</dbReference>
<dbReference type="Proteomes" id="UP001200145">
    <property type="component" value="Unassembled WGS sequence"/>
</dbReference>
<evidence type="ECO:0000313" key="2">
    <source>
        <dbReference type="Proteomes" id="UP001200145"/>
    </source>
</evidence>
<accession>A0ABS9BNK3</accession>
<reference evidence="1 2" key="1">
    <citation type="submission" date="2022-01" db="EMBL/GenBank/DDBJ databases">
        <title>Flavihumibacter sp. nov., isolated from sediment of a river.</title>
        <authorList>
            <person name="Liu H."/>
        </authorList>
    </citation>
    <scope>NUCLEOTIDE SEQUENCE [LARGE SCALE GENOMIC DNA]</scope>
    <source>
        <strain evidence="1 2">RY-1</strain>
    </source>
</reference>
<proteinExistence type="predicted"/>
<dbReference type="EMBL" id="JAKEVY010000005">
    <property type="protein sequence ID" value="MCF1716647.1"/>
    <property type="molecule type" value="Genomic_DNA"/>
</dbReference>
<evidence type="ECO:0000313" key="1">
    <source>
        <dbReference type="EMBL" id="MCF1716647.1"/>
    </source>
</evidence>
<organism evidence="1 2">
    <name type="scientific">Flavihumibacter fluminis</name>
    <dbReference type="NCBI Taxonomy" id="2909236"/>
    <lineage>
        <taxon>Bacteria</taxon>
        <taxon>Pseudomonadati</taxon>
        <taxon>Bacteroidota</taxon>
        <taxon>Chitinophagia</taxon>
        <taxon>Chitinophagales</taxon>
        <taxon>Chitinophagaceae</taxon>
        <taxon>Flavihumibacter</taxon>
    </lineage>
</organism>
<protein>
    <submittedName>
        <fullName evidence="1">DUF4292 domain-containing protein</fullName>
    </submittedName>
</protein>
<comment type="caution">
    <text evidence="1">The sequence shown here is derived from an EMBL/GenBank/DDBJ whole genome shotgun (WGS) entry which is preliminary data.</text>
</comment>
<name>A0ABS9BNK3_9BACT</name>
<keyword evidence="2" id="KW-1185">Reference proteome</keyword>
<dbReference type="RefSeq" id="WP_234867990.1">
    <property type="nucleotide sequence ID" value="NZ_JAKEVY010000005.1"/>
</dbReference>
<sequence>MKQFAYLAILIVSIASVGCRATKKINTVIAKKDSAVTTIIADAHADSLRYIREVYGKLAENTIDYKTFSAKMKVEYWDKDGKGPDLTVFVRMQKDSVIWLSVNATVFSYEAFRILITPDSVKLLNKQDKIVQLRSAKYLEEVAQIPFDFHAVQELIIGNPLFLDSNIVSYRKGPETISLLSMGELFKNLITIGVDNYLLQHIKLDDQNARRNRTADLSFSNYNGQGGVAFSTYRKMSFTEKSKIDVQMEFKQYAFNESLSYPFSIPKNYSIQ</sequence>